<comment type="caution">
    <text evidence="1">The sequence shown here is derived from an EMBL/GenBank/DDBJ whole genome shotgun (WGS) entry which is preliminary data.</text>
</comment>
<reference evidence="1" key="1">
    <citation type="submission" date="2022-04" db="EMBL/GenBank/DDBJ databases">
        <title>Jade perch genome.</title>
        <authorList>
            <person name="Chao B."/>
        </authorList>
    </citation>
    <scope>NUCLEOTIDE SEQUENCE</scope>
    <source>
        <strain evidence="1">CB-2022</strain>
    </source>
</reference>
<evidence type="ECO:0000313" key="1">
    <source>
        <dbReference type="EMBL" id="KAI3375993.1"/>
    </source>
</evidence>
<accession>A0ACB8X7A8</accession>
<gene>
    <name evidence="1" type="ORF">L3Q82_016525</name>
</gene>
<evidence type="ECO:0000313" key="2">
    <source>
        <dbReference type="Proteomes" id="UP000831701"/>
    </source>
</evidence>
<protein>
    <submittedName>
        <fullName evidence="1">Uncharacterized protein</fullName>
    </submittedName>
</protein>
<organism evidence="1 2">
    <name type="scientific">Scortum barcoo</name>
    <name type="common">barcoo grunter</name>
    <dbReference type="NCBI Taxonomy" id="214431"/>
    <lineage>
        <taxon>Eukaryota</taxon>
        <taxon>Metazoa</taxon>
        <taxon>Chordata</taxon>
        <taxon>Craniata</taxon>
        <taxon>Vertebrata</taxon>
        <taxon>Euteleostomi</taxon>
        <taxon>Actinopterygii</taxon>
        <taxon>Neopterygii</taxon>
        <taxon>Teleostei</taxon>
        <taxon>Neoteleostei</taxon>
        <taxon>Acanthomorphata</taxon>
        <taxon>Eupercaria</taxon>
        <taxon>Centrarchiformes</taxon>
        <taxon>Terapontoidei</taxon>
        <taxon>Terapontidae</taxon>
        <taxon>Scortum</taxon>
    </lineage>
</organism>
<dbReference type="Proteomes" id="UP000831701">
    <property type="component" value="Chromosome 2"/>
</dbReference>
<sequence length="90" mass="10100">MAARVNTQCVTMTSLMRWCLLPLTAFLLLSIVPTVTEVVDSMSDCAEFLLESTPPQIPGVLEGGNILNQNRYKPICKQTFRRQEKICDPL</sequence>
<proteinExistence type="predicted"/>
<keyword evidence="2" id="KW-1185">Reference proteome</keyword>
<name>A0ACB8X7A8_9TELE</name>
<dbReference type="EMBL" id="CM041532">
    <property type="protein sequence ID" value="KAI3375993.1"/>
    <property type="molecule type" value="Genomic_DNA"/>
</dbReference>